<sequence length="510" mass="56142">MARASTTPISDYERQRQEKIAQNQALLRSLALDAASAGLGPSRPNKPTAPSSSKRKTAPKKEKEEVVPRRVSSRLRGIGADSEAAKRKMEEIDDGRRAAERAKRMRVSGELKLVDVNVGGTGWDGGFPEQFQRTFTVDDVKETADGGLRELRERMMGLTLWGDVEPNRIKLTPERVYSLTFHPNPEKPLVFAGDKLGNLGLFDGAQERPADIKAEDDDDDEVEEAPIAVTTFKIHTRTICAMQIGPADSNNLYTASYDSSIRVLDLVKGVATEVYAPADPEVENAISGLQLVKSDPNLLYFSTLDGEFGMHDLRTPMSETNALYQLSEKKIGGFSVHPNKPHFLATASLDRTMKLWDLRKISKSLPALVGEHANRLSVSHASFNSVGQVATASYDDTVKIYDFGACAKWSAGHTLSEEKMEPTTVVKHNNQTGRWVTILRAQWQADPQDGVQRFCIGNMDRFIDIYTSKGEQLAQLGHDSITAVPAVAQFHPTRDWVAGGNGSGKLSLFM</sequence>
<keyword evidence="6 9" id="KW-0227">DNA damage</keyword>
<evidence type="ECO:0000256" key="1">
    <source>
        <dbReference type="ARBA" id="ARBA00002653"/>
    </source>
</evidence>
<evidence type="ECO:0000256" key="4">
    <source>
        <dbReference type="ARBA" id="ARBA00022574"/>
    </source>
</evidence>
<gene>
    <name evidence="11 13" type="ORF">P152DRAFT_470190</name>
</gene>
<proteinExistence type="inferred from homology"/>
<keyword evidence="12" id="KW-1185">Reference proteome</keyword>
<dbReference type="AlphaFoldDB" id="A0A6G1GDG2"/>
<evidence type="ECO:0000313" key="11">
    <source>
        <dbReference type="EMBL" id="KAF1816145.1"/>
    </source>
</evidence>
<dbReference type="GO" id="GO:0003677">
    <property type="term" value="F:DNA binding"/>
    <property type="evidence" value="ECO:0007669"/>
    <property type="project" value="UniProtKB-UniRule"/>
</dbReference>
<accession>A0A6G1GDG2</accession>
<dbReference type="InterPro" id="IPR019775">
    <property type="entry name" value="WD40_repeat_CS"/>
</dbReference>
<dbReference type="GeneID" id="54421519"/>
<dbReference type="GO" id="GO:0005634">
    <property type="term" value="C:nucleus"/>
    <property type="evidence" value="ECO:0007669"/>
    <property type="project" value="TreeGrafter"/>
</dbReference>
<dbReference type="SUPFAM" id="SSF50978">
    <property type="entry name" value="WD40 repeat-like"/>
    <property type="match status" value="1"/>
</dbReference>
<reference evidence="11 13" key="1">
    <citation type="submission" date="2020-01" db="EMBL/GenBank/DDBJ databases">
        <authorList>
            <consortium name="DOE Joint Genome Institute"/>
            <person name="Haridas S."/>
            <person name="Albert R."/>
            <person name="Binder M."/>
            <person name="Bloem J."/>
            <person name="Labutti K."/>
            <person name="Salamov A."/>
            <person name="Andreopoulos B."/>
            <person name="Baker S.E."/>
            <person name="Barry K."/>
            <person name="Bills G."/>
            <person name="Bluhm B.H."/>
            <person name="Cannon C."/>
            <person name="Castanera R."/>
            <person name="Culley D.E."/>
            <person name="Daum C."/>
            <person name="Ezra D."/>
            <person name="Gonzalez J.B."/>
            <person name="Henrissat B."/>
            <person name="Kuo A."/>
            <person name="Liang C."/>
            <person name="Lipzen A."/>
            <person name="Lutzoni F."/>
            <person name="Magnuson J."/>
            <person name="Mondo S."/>
            <person name="Nolan M."/>
            <person name="Ohm R."/>
            <person name="Pangilinan J."/>
            <person name="Park H.-J."/>
            <person name="Ramirez L."/>
            <person name="Alfaro M."/>
            <person name="Sun H."/>
            <person name="Tritt A."/>
            <person name="Yoshinaga Y."/>
            <person name="Zwiers L.-H."/>
            <person name="Turgeon B.G."/>
            <person name="Goodwin S.B."/>
            <person name="Spatafora J.W."/>
            <person name="Crous P.W."/>
            <person name="Grigoriev I.V."/>
        </authorList>
    </citation>
    <scope>NUCLEOTIDE SEQUENCE</scope>
    <source>
        <strain evidence="11 13">CBS 781.70</strain>
    </source>
</reference>
<feature type="compositionally biased region" description="Basic and acidic residues" evidence="10">
    <location>
        <begin position="59"/>
        <end position="68"/>
    </location>
</feature>
<dbReference type="InterPro" id="IPR036322">
    <property type="entry name" value="WD40_repeat_dom_sf"/>
</dbReference>
<dbReference type="PROSITE" id="PS00678">
    <property type="entry name" value="WD_REPEATS_1"/>
    <property type="match status" value="1"/>
</dbReference>
<dbReference type="Pfam" id="PF00400">
    <property type="entry name" value="WD40"/>
    <property type="match status" value="3"/>
</dbReference>
<dbReference type="GO" id="GO:0006974">
    <property type="term" value="P:DNA damage response"/>
    <property type="evidence" value="ECO:0007669"/>
    <property type="project" value="UniProtKB-KW"/>
</dbReference>
<dbReference type="InterPro" id="IPR015943">
    <property type="entry name" value="WD40/YVTN_repeat-like_dom_sf"/>
</dbReference>
<evidence type="ECO:0000256" key="5">
    <source>
        <dbReference type="ARBA" id="ARBA00022737"/>
    </source>
</evidence>
<dbReference type="Proteomes" id="UP000504638">
    <property type="component" value="Unplaced"/>
</dbReference>
<keyword evidence="5" id="KW-0677">Repeat</keyword>
<feature type="repeat" description="WD" evidence="8">
    <location>
        <begin position="324"/>
        <end position="359"/>
    </location>
</feature>
<organism evidence="11">
    <name type="scientific">Eremomyces bilateralis CBS 781.70</name>
    <dbReference type="NCBI Taxonomy" id="1392243"/>
    <lineage>
        <taxon>Eukaryota</taxon>
        <taxon>Fungi</taxon>
        <taxon>Dikarya</taxon>
        <taxon>Ascomycota</taxon>
        <taxon>Pezizomycotina</taxon>
        <taxon>Dothideomycetes</taxon>
        <taxon>Dothideomycetes incertae sedis</taxon>
        <taxon>Eremomycetales</taxon>
        <taxon>Eremomycetaceae</taxon>
        <taxon>Eremomyces</taxon>
    </lineage>
</organism>
<comment type="function">
    <text evidence="1 9">DNA-binding protein that binds to both single- and double-stranded DNA. Binds preferentially to UV-damaged DNA. May be involved in DNA-metabolic processes.</text>
</comment>
<dbReference type="InterPro" id="IPR050853">
    <property type="entry name" value="WD_repeat_DNA-damage-binding"/>
</dbReference>
<keyword evidence="7 9" id="KW-0238">DNA-binding</keyword>
<evidence type="ECO:0000256" key="10">
    <source>
        <dbReference type="SAM" id="MobiDB-lite"/>
    </source>
</evidence>
<comment type="similarity">
    <text evidence="2 9">Belongs to the WD repeat DDB2/WDR76 family.</text>
</comment>
<evidence type="ECO:0000256" key="8">
    <source>
        <dbReference type="PROSITE-ProRule" id="PRU00221"/>
    </source>
</evidence>
<dbReference type="PANTHER" id="PTHR14773">
    <property type="entry name" value="WD REPEAT-CONTAINING PROTEIN 76"/>
    <property type="match status" value="1"/>
</dbReference>
<dbReference type="InterPro" id="IPR001680">
    <property type="entry name" value="WD40_rpt"/>
</dbReference>
<protein>
    <recommendedName>
        <fullName evidence="3 9">DNA damage-binding protein CMR1</fullName>
    </recommendedName>
</protein>
<feature type="region of interest" description="Disordered" evidence="10">
    <location>
        <begin position="35"/>
        <end position="75"/>
    </location>
</feature>
<dbReference type="FunFam" id="2.130.10.10:FF:000562">
    <property type="entry name" value="DNA damage-binding protein CMR1"/>
    <property type="match status" value="1"/>
</dbReference>
<dbReference type="PANTHER" id="PTHR14773:SF0">
    <property type="entry name" value="WD REPEAT-CONTAINING PROTEIN 76"/>
    <property type="match status" value="1"/>
</dbReference>
<evidence type="ECO:0000313" key="13">
    <source>
        <dbReference type="RefSeq" id="XP_033537776.1"/>
    </source>
</evidence>
<evidence type="ECO:0000256" key="2">
    <source>
        <dbReference type="ARBA" id="ARBA00005434"/>
    </source>
</evidence>
<evidence type="ECO:0000256" key="6">
    <source>
        <dbReference type="ARBA" id="ARBA00022763"/>
    </source>
</evidence>
<reference evidence="13" key="2">
    <citation type="submission" date="2020-04" db="EMBL/GenBank/DDBJ databases">
        <authorList>
            <consortium name="NCBI Genome Project"/>
        </authorList>
    </citation>
    <scope>NUCLEOTIDE SEQUENCE</scope>
    <source>
        <strain evidence="13">CBS 781.70</strain>
    </source>
</reference>
<dbReference type="Gene3D" id="2.130.10.10">
    <property type="entry name" value="YVTN repeat-like/Quinoprotein amine dehydrogenase"/>
    <property type="match status" value="1"/>
</dbReference>
<dbReference type="OrthoDB" id="9890280at2759"/>
<dbReference type="PROSITE" id="PS50082">
    <property type="entry name" value="WD_REPEATS_2"/>
    <property type="match status" value="1"/>
</dbReference>
<name>A0A6G1GDG2_9PEZI</name>
<dbReference type="RefSeq" id="XP_033537776.1">
    <property type="nucleotide sequence ID" value="XM_033680949.1"/>
</dbReference>
<dbReference type="EMBL" id="ML975150">
    <property type="protein sequence ID" value="KAF1816145.1"/>
    <property type="molecule type" value="Genomic_DNA"/>
</dbReference>
<reference evidence="13" key="3">
    <citation type="submission" date="2025-04" db="UniProtKB">
        <authorList>
            <consortium name="RefSeq"/>
        </authorList>
    </citation>
    <scope>IDENTIFICATION</scope>
    <source>
        <strain evidence="13">CBS 781.70</strain>
    </source>
</reference>
<evidence type="ECO:0000313" key="12">
    <source>
        <dbReference type="Proteomes" id="UP000504638"/>
    </source>
</evidence>
<dbReference type="GO" id="GO:2000001">
    <property type="term" value="P:regulation of DNA damage checkpoint"/>
    <property type="evidence" value="ECO:0007669"/>
    <property type="project" value="TreeGrafter"/>
</dbReference>
<dbReference type="SMART" id="SM00320">
    <property type="entry name" value="WD40"/>
    <property type="match status" value="4"/>
</dbReference>
<evidence type="ECO:0000256" key="7">
    <source>
        <dbReference type="ARBA" id="ARBA00023125"/>
    </source>
</evidence>
<keyword evidence="4 8" id="KW-0853">WD repeat</keyword>
<evidence type="ECO:0000256" key="9">
    <source>
        <dbReference type="RuleBase" id="RU365004"/>
    </source>
</evidence>
<evidence type="ECO:0000256" key="3">
    <source>
        <dbReference type="ARBA" id="ARBA00021132"/>
    </source>
</evidence>